<reference evidence="1 2" key="1">
    <citation type="journal article" date="2019" name="Gigascience">
        <title>Whole-genome sequence of the oriental lung fluke Paragonimus westermani.</title>
        <authorList>
            <person name="Oey H."/>
            <person name="Zakrzewski M."/>
            <person name="Narain K."/>
            <person name="Devi K.R."/>
            <person name="Agatsuma T."/>
            <person name="Nawaratna S."/>
            <person name="Gobert G.N."/>
            <person name="Jones M.K."/>
            <person name="Ragan M.A."/>
            <person name="McManus D.P."/>
            <person name="Krause L."/>
        </authorList>
    </citation>
    <scope>NUCLEOTIDE SEQUENCE [LARGE SCALE GENOMIC DNA]</scope>
    <source>
        <strain evidence="1 2">IND2009</strain>
    </source>
</reference>
<dbReference type="EMBL" id="QNGE01001144">
    <property type="protein sequence ID" value="KAA3678327.1"/>
    <property type="molecule type" value="Genomic_DNA"/>
</dbReference>
<evidence type="ECO:0000313" key="1">
    <source>
        <dbReference type="EMBL" id="KAA3678327.1"/>
    </source>
</evidence>
<dbReference type="PANTHER" id="PTHR47510">
    <property type="entry name" value="REVERSE TRANSCRIPTASE DOMAIN-CONTAINING PROTEIN"/>
    <property type="match status" value="1"/>
</dbReference>
<dbReference type="AlphaFoldDB" id="A0A5J4NRM5"/>
<dbReference type="Proteomes" id="UP000324629">
    <property type="component" value="Unassembled WGS sequence"/>
</dbReference>
<dbReference type="PANTHER" id="PTHR47510:SF9">
    <property type="entry name" value="ENDONUCLEASE_EXONUCLEASE_PHOSPHATASE DOMAIN-CONTAINING PROTEIN"/>
    <property type="match status" value="1"/>
</dbReference>
<gene>
    <name evidence="1" type="ORF">DEA37_0014927</name>
</gene>
<protein>
    <submittedName>
        <fullName evidence="1">Uncharacterized protein</fullName>
    </submittedName>
</protein>
<organism evidence="1 2">
    <name type="scientific">Paragonimus westermani</name>
    <dbReference type="NCBI Taxonomy" id="34504"/>
    <lineage>
        <taxon>Eukaryota</taxon>
        <taxon>Metazoa</taxon>
        <taxon>Spiralia</taxon>
        <taxon>Lophotrochozoa</taxon>
        <taxon>Platyhelminthes</taxon>
        <taxon>Trematoda</taxon>
        <taxon>Digenea</taxon>
        <taxon>Plagiorchiida</taxon>
        <taxon>Troglotremata</taxon>
        <taxon>Troglotrematidae</taxon>
        <taxon>Paragonimus</taxon>
    </lineage>
</organism>
<accession>A0A5J4NRM5</accession>
<proteinExistence type="predicted"/>
<evidence type="ECO:0000313" key="2">
    <source>
        <dbReference type="Proteomes" id="UP000324629"/>
    </source>
</evidence>
<name>A0A5J4NRM5_9TREM</name>
<sequence>MDLDSDGLIRRNVEVRRLLHDTFDISVAAQNPEIDPDEPVEEERAQQCAEYAIKRPELQVTSVTVNRVSQLIQLTVLTSPERIKGSAIFLQQCLTTSTGIGGFHSSDKCEGVWLRLALRGHDSLLVRVIDYPPSSDVYDEDSVLANLDNFLGLQRSAYLLIMGAEGEIHEHTKLVQKVLLTARGNKNLLFKHMPRLRKNKPSAFSLRLPDGETSSDSLAVAELFIEYYSVVCNIAPHKWYLILSLQKFRQPLVTAEFSVQDAEDLLLKVNLYSAMGLNMIHPRILNEAAASLTEPPYKLFNQTHQTGTLSNVWEEETVTTIFKRGLLPNRSCLAYIFIFVDNLREAKENSLISDAIVFHLTKASDSVPHSSQKLKLGAHDIQGEFLYWIPSFPCERIPESKKHQIFRFFFFIFTGVPQESVQGPLLLLISVNDLPDDISGNALL</sequence>
<comment type="caution">
    <text evidence="1">The sequence shown here is derived from an EMBL/GenBank/DDBJ whole genome shotgun (WGS) entry which is preliminary data.</text>
</comment>
<keyword evidence="2" id="KW-1185">Reference proteome</keyword>